<comment type="caution">
    <text evidence="4">The sequence shown here is derived from an EMBL/GenBank/DDBJ whole genome shotgun (WGS) entry which is preliminary data.</text>
</comment>
<dbReference type="InterPro" id="IPR020557">
    <property type="entry name" value="Fumarate_lyase_CS"/>
</dbReference>
<dbReference type="SUPFAM" id="SSF48557">
    <property type="entry name" value="L-aspartase-like"/>
    <property type="match status" value="1"/>
</dbReference>
<proteinExistence type="inferred from homology"/>
<keyword evidence="4" id="KW-0413">Isomerase</keyword>
<sequence length="431" mass="43629">MESTDTGRSVYGDRAAGSTTVAELLSDEAFFAAMVEVEACLTESAVVAGTVDASTGAAVAAVIRAVQPDVVALSEAAVAGGNPAIPLVKVLKKAVVAAGHPVTAVHVGATSQDIIDTALMWCVHRAAAAMSGTLGTVTDVLADLAVRERETPVIGRTLGQQAVPTTFGLTAAGWLRQLDAAAAEVDRAVGLLPVQYAGAAGNLAAAGPAGPAVHRELAQRTGLQAQPVVWHTDRTPVARLAASLALVGGAVRKIAGDVVLLSATEVGELREAAPGGSSAMPHKANPAAAVAAAGYARRTTGYTVTLLEAMDGELQRAAGAWHAEWQTLRDLVVVTDNAVTRLAASLTGITVDRAAMARNLALTGGAVLAEALAAVVGRARVDEAVAAGRLGELMADAQREQGFSPDPADHTGQAPQLVDALVAEHKGEEHG</sequence>
<keyword evidence="1" id="KW-0456">Lyase</keyword>
<dbReference type="Pfam" id="PF00206">
    <property type="entry name" value="Lyase_1"/>
    <property type="match status" value="1"/>
</dbReference>
<comment type="similarity">
    <text evidence="2">Belongs to the class-II fumarase/aspartase family.</text>
</comment>
<dbReference type="InterPro" id="IPR022761">
    <property type="entry name" value="Fumarate_lyase_N"/>
</dbReference>
<protein>
    <submittedName>
        <fullName evidence="4">3-carboxy-cis,cis-muconate cycloisomerase</fullName>
    </submittedName>
</protein>
<evidence type="ECO:0000256" key="2">
    <source>
        <dbReference type="ARBA" id="ARBA00034772"/>
    </source>
</evidence>
<dbReference type="InterPro" id="IPR008948">
    <property type="entry name" value="L-Aspartase-like"/>
</dbReference>
<dbReference type="PROSITE" id="PS00163">
    <property type="entry name" value="FUMARATE_LYASES"/>
    <property type="match status" value="1"/>
</dbReference>
<gene>
    <name evidence="4" type="ORF">DIW82_02010</name>
</gene>
<dbReference type="Gene3D" id="1.10.275.10">
    <property type="entry name" value="Fumarase/aspartase (N-terminal domain)"/>
    <property type="match status" value="1"/>
</dbReference>
<dbReference type="GO" id="GO:0016829">
    <property type="term" value="F:lyase activity"/>
    <property type="evidence" value="ECO:0007669"/>
    <property type="project" value="UniProtKB-KW"/>
</dbReference>
<dbReference type="GO" id="GO:0016853">
    <property type="term" value="F:isomerase activity"/>
    <property type="evidence" value="ECO:0007669"/>
    <property type="project" value="UniProtKB-KW"/>
</dbReference>
<name>A0A3D4SYL5_9CORY</name>
<evidence type="ECO:0000259" key="3">
    <source>
        <dbReference type="Pfam" id="PF00206"/>
    </source>
</evidence>
<organism evidence="4 5">
    <name type="scientific">Corynebacterium nuruki</name>
    <dbReference type="NCBI Taxonomy" id="1032851"/>
    <lineage>
        <taxon>Bacteria</taxon>
        <taxon>Bacillati</taxon>
        <taxon>Actinomycetota</taxon>
        <taxon>Actinomycetes</taxon>
        <taxon>Mycobacteriales</taxon>
        <taxon>Corynebacteriaceae</taxon>
        <taxon>Corynebacterium</taxon>
    </lineage>
</organism>
<dbReference type="STRING" id="863239.GCA_000213935_00605"/>
<accession>A0A3D4SYL5</accession>
<reference evidence="4 5" key="1">
    <citation type="journal article" date="2018" name="Nat. Biotechnol.">
        <title>A standardized bacterial taxonomy based on genome phylogeny substantially revises the tree of life.</title>
        <authorList>
            <person name="Parks D.H."/>
            <person name="Chuvochina M."/>
            <person name="Waite D.W."/>
            <person name="Rinke C."/>
            <person name="Skarshewski A."/>
            <person name="Chaumeil P.A."/>
            <person name="Hugenholtz P."/>
        </authorList>
    </citation>
    <scope>NUCLEOTIDE SEQUENCE [LARGE SCALE GENOMIC DNA]</scope>
    <source>
        <strain evidence="4">UBA11247</strain>
    </source>
</reference>
<dbReference type="InterPro" id="IPR024083">
    <property type="entry name" value="Fumarase/histidase_N"/>
</dbReference>
<evidence type="ECO:0000313" key="4">
    <source>
        <dbReference type="EMBL" id="HCT13590.1"/>
    </source>
</evidence>
<dbReference type="Gene3D" id="1.20.200.10">
    <property type="entry name" value="Fumarase/aspartase (Central domain)"/>
    <property type="match status" value="1"/>
</dbReference>
<dbReference type="InterPro" id="IPR000362">
    <property type="entry name" value="Fumarate_lyase_fam"/>
</dbReference>
<dbReference type="EMBL" id="DQID01000054">
    <property type="protein sequence ID" value="HCT13590.1"/>
    <property type="molecule type" value="Genomic_DNA"/>
</dbReference>
<dbReference type="PANTHER" id="PTHR43172">
    <property type="entry name" value="ADENYLOSUCCINATE LYASE"/>
    <property type="match status" value="1"/>
</dbReference>
<dbReference type="PRINTS" id="PR00149">
    <property type="entry name" value="FUMRATELYASE"/>
</dbReference>
<feature type="domain" description="Fumarate lyase N-terminal" evidence="3">
    <location>
        <begin position="28"/>
        <end position="300"/>
    </location>
</feature>
<dbReference type="RefSeq" id="WP_010121813.1">
    <property type="nucleotide sequence ID" value="NZ_DAITTW010000030.1"/>
</dbReference>
<evidence type="ECO:0000313" key="5">
    <source>
        <dbReference type="Proteomes" id="UP000261739"/>
    </source>
</evidence>
<dbReference type="Proteomes" id="UP000261739">
    <property type="component" value="Unassembled WGS sequence"/>
</dbReference>
<evidence type="ECO:0000256" key="1">
    <source>
        <dbReference type="ARBA" id="ARBA00023239"/>
    </source>
</evidence>
<dbReference type="AlphaFoldDB" id="A0A3D4SYL5"/>
<dbReference type="PANTHER" id="PTHR43172:SF2">
    <property type="entry name" value="ADENYLOSUCCINATE LYASE C-TERMINAL DOMAIN-CONTAINING PROTEIN"/>
    <property type="match status" value="1"/>
</dbReference>